<evidence type="ECO:0000313" key="1">
    <source>
        <dbReference type="EMBL" id="SCU68665.1"/>
    </source>
</evidence>
<reference evidence="1" key="1">
    <citation type="submission" date="2016-09" db="EMBL/GenBank/DDBJ databases">
        <authorList>
            <person name="Hebert L."/>
            <person name="Moumen B."/>
        </authorList>
    </citation>
    <scope>NUCLEOTIDE SEQUENCE [LARGE SCALE GENOMIC DNA]</scope>
    <source>
        <strain evidence="1">OVI</strain>
    </source>
</reference>
<proteinExistence type="predicted"/>
<name>A0A1G4I9G0_TRYEQ</name>
<dbReference type="GeneID" id="92380078"/>
<gene>
    <name evidence="1" type="ORF">TEOVI_000613900</name>
</gene>
<comment type="caution">
    <text evidence="1">The sequence shown here is derived from an EMBL/GenBank/DDBJ whole genome shotgun (WGS) entry which is preliminary data.</text>
</comment>
<accession>A0A1G4I9G0</accession>
<organism evidence="1 2">
    <name type="scientific">Trypanosoma equiperdum</name>
    <dbReference type="NCBI Taxonomy" id="5694"/>
    <lineage>
        <taxon>Eukaryota</taxon>
        <taxon>Discoba</taxon>
        <taxon>Euglenozoa</taxon>
        <taxon>Kinetoplastea</taxon>
        <taxon>Metakinetoplastina</taxon>
        <taxon>Trypanosomatida</taxon>
        <taxon>Trypanosomatidae</taxon>
        <taxon>Trypanosoma</taxon>
    </lineage>
</organism>
<dbReference type="EMBL" id="CZPT02001031">
    <property type="protein sequence ID" value="SCU68665.1"/>
    <property type="molecule type" value="Genomic_DNA"/>
</dbReference>
<dbReference type="Proteomes" id="UP000195570">
    <property type="component" value="Unassembled WGS sequence"/>
</dbReference>
<keyword evidence="2" id="KW-1185">Reference proteome</keyword>
<protein>
    <submittedName>
        <fullName evidence="1">Uncharacterized protein</fullName>
    </submittedName>
</protein>
<dbReference type="RefSeq" id="XP_067079787.1">
    <property type="nucleotide sequence ID" value="XM_067223686.1"/>
</dbReference>
<dbReference type="VEuPathDB" id="TriTrypDB:TEOVI_000613900"/>
<dbReference type="AlphaFoldDB" id="A0A1G4I9G0"/>
<evidence type="ECO:0000313" key="2">
    <source>
        <dbReference type="Proteomes" id="UP000195570"/>
    </source>
</evidence>
<sequence length="151" mass="16361">MAFGNASKGTDDYTPEEHLTAAVMEYKKLEAANQNSVEHMYNVLSSPFKIGSKPCEAIRGDALRCLSEIIGNFTAKSTSGTDGSTVMANSASIVSQELPPIHRCYESVLHYESCVLERTLSRHNSMVATFEARRLREADSAREAAAAGGDI</sequence>